<name>A0AAQ4FKF5_AMBAM</name>
<keyword evidence="4" id="KW-1185">Reference proteome</keyword>
<feature type="region of interest" description="Disordered" evidence="1">
    <location>
        <begin position="444"/>
        <end position="477"/>
    </location>
</feature>
<reference evidence="3 4" key="1">
    <citation type="journal article" date="2023" name="Arcadia Sci">
        <title>De novo assembly of a long-read Amblyomma americanum tick genome.</title>
        <authorList>
            <person name="Chou S."/>
            <person name="Poskanzer K.E."/>
            <person name="Rollins M."/>
            <person name="Thuy-Boun P.S."/>
        </authorList>
    </citation>
    <scope>NUCLEOTIDE SEQUENCE [LARGE SCALE GENOMIC DNA]</scope>
    <source>
        <strain evidence="3">F_SG_1</strain>
        <tissue evidence="3">Salivary glands</tissue>
    </source>
</reference>
<evidence type="ECO:0008006" key="5">
    <source>
        <dbReference type="Google" id="ProtNLM"/>
    </source>
</evidence>
<dbReference type="Proteomes" id="UP001321473">
    <property type="component" value="Unassembled WGS sequence"/>
</dbReference>
<accession>A0AAQ4FKF5</accession>
<feature type="compositionally biased region" description="Basic and acidic residues" evidence="1">
    <location>
        <begin position="278"/>
        <end position="287"/>
    </location>
</feature>
<feature type="compositionally biased region" description="Basic residues" evidence="1">
    <location>
        <begin position="444"/>
        <end position="469"/>
    </location>
</feature>
<feature type="region of interest" description="Disordered" evidence="1">
    <location>
        <begin position="227"/>
        <end position="313"/>
    </location>
</feature>
<comment type="caution">
    <text evidence="3">The sequence shown here is derived from an EMBL/GenBank/DDBJ whole genome shotgun (WGS) entry which is preliminary data.</text>
</comment>
<feature type="chain" id="PRO_5042838436" description="Secreted protein" evidence="2">
    <location>
        <begin position="26"/>
        <end position="477"/>
    </location>
</feature>
<evidence type="ECO:0000313" key="4">
    <source>
        <dbReference type="Proteomes" id="UP001321473"/>
    </source>
</evidence>
<gene>
    <name evidence="3" type="ORF">V5799_022988</name>
</gene>
<evidence type="ECO:0000256" key="2">
    <source>
        <dbReference type="SAM" id="SignalP"/>
    </source>
</evidence>
<organism evidence="3 4">
    <name type="scientific">Amblyomma americanum</name>
    <name type="common">Lone star tick</name>
    <dbReference type="NCBI Taxonomy" id="6943"/>
    <lineage>
        <taxon>Eukaryota</taxon>
        <taxon>Metazoa</taxon>
        <taxon>Ecdysozoa</taxon>
        <taxon>Arthropoda</taxon>
        <taxon>Chelicerata</taxon>
        <taxon>Arachnida</taxon>
        <taxon>Acari</taxon>
        <taxon>Parasitiformes</taxon>
        <taxon>Ixodida</taxon>
        <taxon>Ixodoidea</taxon>
        <taxon>Ixodidae</taxon>
        <taxon>Amblyomminae</taxon>
        <taxon>Amblyomma</taxon>
    </lineage>
</organism>
<dbReference type="EMBL" id="JARKHS020001973">
    <property type="protein sequence ID" value="KAK8787235.1"/>
    <property type="molecule type" value="Genomic_DNA"/>
</dbReference>
<feature type="signal peptide" evidence="2">
    <location>
        <begin position="1"/>
        <end position="25"/>
    </location>
</feature>
<sequence length="477" mass="52941">MGADMTRRALLLVFVAVVALNAVAGEKTTKGPVDCPEPLCAKDCKTKVGDDGCLVCDCRGDCPVLVCGPGCHEVKNGTDKCPECVCEGEERFGVGGQPPEKRHCPELTCPAECEKETVTPPHRCPWCLCPSITARETLVKYGERHCPRALLNMVFRQADPLARHVVHFTEQVRHQDAVVQQLVASSGKPGEQPPKPECVPPKCDGKGCQLAPGDQGCPRCVCTPEAGSKKKGNRTKAPKSHSVGKRNTTAKKESSEESNESNSRESHERTHRGRRDHQKVNHKEAHKHEHKHEHKPGNHTATHADGTEPRQHPPHAAVQCVVPVCEPYCKFRQAEHGCLVCECPDVCPQLVCGAGCQPYYTEASKCERCLCAPHTRREQLSEVFSSFCSEHTLHRMLADFDDFRDSLLRLQHRSLELQELINRAEHARGIHGPVPEEVRTNFGRHHHNHHQPLHHLAGHHPKHANGHHSKPSEVHHN</sequence>
<keyword evidence="2" id="KW-0732">Signal</keyword>
<protein>
    <recommendedName>
        <fullName evidence="5">Secreted protein</fullName>
    </recommendedName>
</protein>
<evidence type="ECO:0000313" key="3">
    <source>
        <dbReference type="EMBL" id="KAK8787235.1"/>
    </source>
</evidence>
<proteinExistence type="predicted"/>
<dbReference type="AlphaFoldDB" id="A0AAQ4FKF5"/>
<feature type="compositionally biased region" description="Basic residues" evidence="1">
    <location>
        <begin position="229"/>
        <end position="244"/>
    </location>
</feature>
<evidence type="ECO:0000256" key="1">
    <source>
        <dbReference type="SAM" id="MobiDB-lite"/>
    </source>
</evidence>